<sequence>MEPDLNKLEIMNLGVMACQRKRTTLGNYEVYFRVLRRDNESFYVIEIKFMGRKIQVGIFTDFSKATLFAGEWIKSLL</sequence>
<dbReference type="Proteomes" id="UP000509301">
    <property type="component" value="Chromosome"/>
</dbReference>
<keyword evidence="2" id="KW-1185">Reference proteome</keyword>
<evidence type="ECO:0000313" key="2">
    <source>
        <dbReference type="Proteomes" id="UP000509301"/>
    </source>
</evidence>
<accession>A0A6N0NZR4</accession>
<dbReference type="RefSeq" id="WP_174631664.1">
    <property type="nucleotide sequence ID" value="NZ_CP049074.1"/>
</dbReference>
<evidence type="ECO:0000313" key="1">
    <source>
        <dbReference type="EMBL" id="QKR00560.1"/>
    </source>
</evidence>
<dbReference type="EMBL" id="CP049074">
    <property type="protein sequence ID" value="QKR00560.1"/>
    <property type="molecule type" value="Genomic_DNA"/>
</dbReference>
<organism evidence="1 2">
    <name type="scientific">Metallosphaera tengchongensis</name>
    <dbReference type="NCBI Taxonomy" id="1532350"/>
    <lineage>
        <taxon>Archaea</taxon>
        <taxon>Thermoproteota</taxon>
        <taxon>Thermoprotei</taxon>
        <taxon>Sulfolobales</taxon>
        <taxon>Sulfolobaceae</taxon>
        <taxon>Metallosphaera</taxon>
    </lineage>
</organism>
<gene>
    <name evidence="1" type="ORF">GWK48_09375</name>
</gene>
<protein>
    <submittedName>
        <fullName evidence="1">Uncharacterized protein</fullName>
    </submittedName>
</protein>
<proteinExistence type="predicted"/>
<dbReference type="KEGG" id="mten:GWK48_09375"/>
<name>A0A6N0NZR4_9CREN</name>
<reference evidence="1 2" key="1">
    <citation type="submission" date="2020-02" db="EMBL/GenBank/DDBJ databases">
        <title>Comparative genome analysis reveals the metabolism and evolution of the thermophilic archaeal genus Metallosphaera.</title>
        <authorList>
            <person name="Jiang C."/>
        </authorList>
    </citation>
    <scope>NUCLEOTIDE SEQUENCE [LARGE SCALE GENOMIC DNA]</scope>
    <source>
        <strain evidence="1 2">Ric-A</strain>
    </source>
</reference>
<dbReference type="GeneID" id="55642153"/>
<dbReference type="AlphaFoldDB" id="A0A6N0NZR4"/>
<dbReference type="OrthoDB" id="34573at2157"/>